<dbReference type="InterPro" id="IPR002125">
    <property type="entry name" value="CMP_dCMP_dom"/>
</dbReference>
<dbReference type="EMBL" id="KP136319">
    <property type="protein sequence ID" value="AJF96864.1"/>
    <property type="molecule type" value="Genomic_DNA"/>
</dbReference>
<dbReference type="GeneID" id="23461781"/>
<accession>A0A0B5J096</accession>
<sequence length="204" mass="21461">MNTSTHRGDALDVVARAIVANAVRTATDAVRASQPGLFTAAIMGPDGQVVAHGRNRVFDACDPTAHAEIEAIRAACRTRGSIALDDCVLCSNAEPCPMCLSAAYWAGIRLVYYACPKETVAKAVGFDDARLYVDLALPADQRTLIKTVHVDCADAADAFYAWRDRETLASTMASTVSPSARVVSLSSTASASAVSPPLDVSTIE</sequence>
<dbReference type="SUPFAM" id="SSF53927">
    <property type="entry name" value="Cytidine deaminase-like"/>
    <property type="match status" value="1"/>
</dbReference>
<dbReference type="KEGG" id="vg:23461781"/>
<evidence type="ECO:0000313" key="2">
    <source>
        <dbReference type="EMBL" id="AJF96864.1"/>
    </source>
</evidence>
<proteinExistence type="predicted"/>
<evidence type="ECO:0000313" key="3">
    <source>
        <dbReference type="Proteomes" id="UP000202511"/>
    </source>
</evidence>
<feature type="domain" description="CMP/dCMP-type deaminase" evidence="1">
    <location>
        <begin position="17"/>
        <end position="139"/>
    </location>
</feature>
<evidence type="ECO:0000259" key="1">
    <source>
        <dbReference type="PROSITE" id="PS51747"/>
    </source>
</evidence>
<dbReference type="RefSeq" id="YP_009119099.1">
    <property type="nucleotide sequence ID" value="NC_026440.1"/>
</dbReference>
<name>A0A0B5J096_9VIRU</name>
<dbReference type="PROSITE" id="PS51747">
    <property type="entry name" value="CYT_DCMP_DEAMINASES_2"/>
    <property type="match status" value="1"/>
</dbReference>
<dbReference type="Gene3D" id="3.40.140.10">
    <property type="entry name" value="Cytidine Deaminase, domain 2"/>
    <property type="match status" value="1"/>
</dbReference>
<dbReference type="PANTHER" id="PTHR11079:SF161">
    <property type="entry name" value="CMP_DCMP-TYPE DEAMINASE DOMAIN-CONTAINING PROTEIN"/>
    <property type="match status" value="1"/>
</dbReference>
<protein>
    <submittedName>
        <fullName evidence="2">Guanine deaminase</fullName>
    </submittedName>
</protein>
<dbReference type="GO" id="GO:0006152">
    <property type="term" value="P:purine nucleoside catabolic process"/>
    <property type="evidence" value="ECO:0007669"/>
    <property type="project" value="TreeGrafter"/>
</dbReference>
<dbReference type="GO" id="GO:0047974">
    <property type="term" value="F:guanosine deaminase activity"/>
    <property type="evidence" value="ECO:0007669"/>
    <property type="project" value="TreeGrafter"/>
</dbReference>
<dbReference type="Pfam" id="PF00383">
    <property type="entry name" value="dCMP_cyt_deam_1"/>
    <property type="match status" value="1"/>
</dbReference>
<dbReference type="Proteomes" id="UP000202511">
    <property type="component" value="Segment"/>
</dbReference>
<organism evidence="2 3">
    <name type="scientific">Pandoravirus inopinatum</name>
    <dbReference type="NCBI Taxonomy" id="1605721"/>
    <lineage>
        <taxon>Viruses</taxon>
        <taxon>Pandoravirus</taxon>
    </lineage>
</organism>
<dbReference type="InterPro" id="IPR016193">
    <property type="entry name" value="Cytidine_deaminase-like"/>
</dbReference>
<dbReference type="CDD" id="cd01285">
    <property type="entry name" value="nucleoside_deaminase"/>
    <property type="match status" value="1"/>
</dbReference>
<dbReference type="PANTHER" id="PTHR11079">
    <property type="entry name" value="CYTOSINE DEAMINASE FAMILY MEMBER"/>
    <property type="match status" value="1"/>
</dbReference>
<reference evidence="2 3" key="1">
    <citation type="journal article" date="2015" name="Parasitol. Res.">
        <title>Viruses in close associations with free-living amoebae.</title>
        <authorList>
            <person name="Scheid P."/>
        </authorList>
    </citation>
    <scope>NUCLEOTIDE SEQUENCE [LARGE SCALE GENOMIC DNA]</scope>
    <source>
        <strain evidence="2">KlaHel</strain>
    </source>
</reference>